<feature type="domain" description="Glycolipid transfer protein" evidence="1">
    <location>
        <begin position="50"/>
        <end position="192"/>
    </location>
</feature>
<organism evidence="2 3">
    <name type="scientific">Anolis carolinensis</name>
    <name type="common">Green anole</name>
    <name type="synonym">American chameleon</name>
    <dbReference type="NCBI Taxonomy" id="28377"/>
    <lineage>
        <taxon>Eukaryota</taxon>
        <taxon>Metazoa</taxon>
        <taxon>Chordata</taxon>
        <taxon>Craniata</taxon>
        <taxon>Vertebrata</taxon>
        <taxon>Euteleostomi</taxon>
        <taxon>Lepidosauria</taxon>
        <taxon>Squamata</taxon>
        <taxon>Bifurcata</taxon>
        <taxon>Unidentata</taxon>
        <taxon>Episquamata</taxon>
        <taxon>Toxicofera</taxon>
        <taxon>Iguania</taxon>
        <taxon>Dactyloidae</taxon>
        <taxon>Anolis</taxon>
    </lineage>
</organism>
<dbReference type="SUPFAM" id="SSF110004">
    <property type="entry name" value="Glycolipid transfer protein, GLTP"/>
    <property type="match status" value="1"/>
</dbReference>
<dbReference type="PANTHER" id="PTHR10219:SF19">
    <property type="entry name" value="GLYCOLIPID TRANSFER PROTEIN DOMAIN-CONTAINING PROTEIN 2"/>
    <property type="match status" value="1"/>
</dbReference>
<name>H9GFU7_ANOCA</name>
<proteinExistence type="predicted"/>
<dbReference type="InParanoid" id="H9GFU7"/>
<dbReference type="InterPro" id="IPR036497">
    <property type="entry name" value="GLTP_sf"/>
</dbReference>
<evidence type="ECO:0000259" key="1">
    <source>
        <dbReference type="Pfam" id="PF08718"/>
    </source>
</evidence>
<dbReference type="GeneTree" id="ENSGT00940000167092"/>
<dbReference type="Proteomes" id="UP000001646">
    <property type="component" value="Unplaced"/>
</dbReference>
<dbReference type="GO" id="GO:0005829">
    <property type="term" value="C:cytosol"/>
    <property type="evidence" value="ECO:0000318"/>
    <property type="project" value="GO_Central"/>
</dbReference>
<accession>H9GFU7</accession>
<dbReference type="InterPro" id="IPR014830">
    <property type="entry name" value="Glycolipid_transfer_prot_dom"/>
</dbReference>
<dbReference type="GO" id="GO:0032691">
    <property type="term" value="P:negative regulation of interleukin-1 beta production"/>
    <property type="evidence" value="ECO:0007669"/>
    <property type="project" value="UniProtKB-ARBA"/>
</dbReference>
<dbReference type="GO" id="GO:0120009">
    <property type="term" value="P:intermembrane lipid transfer"/>
    <property type="evidence" value="ECO:0000318"/>
    <property type="project" value="GO_Central"/>
</dbReference>
<dbReference type="Bgee" id="ENSACAG00000009973">
    <property type="expression patterns" value="Expressed in liver and 4 other cell types or tissues"/>
</dbReference>
<evidence type="ECO:0000313" key="3">
    <source>
        <dbReference type="Proteomes" id="UP000001646"/>
    </source>
</evidence>
<dbReference type="GO" id="GO:1902387">
    <property type="term" value="F:ceramide 1-phosphate binding"/>
    <property type="evidence" value="ECO:0000318"/>
    <property type="project" value="GO_Central"/>
</dbReference>
<dbReference type="Gene3D" id="1.10.3520.10">
    <property type="entry name" value="Glycolipid transfer protein"/>
    <property type="match status" value="1"/>
</dbReference>
<dbReference type="HOGENOM" id="CLU_079649_1_0_1"/>
<dbReference type="eggNOG" id="KOG4189">
    <property type="taxonomic scope" value="Eukaryota"/>
</dbReference>
<sequence length="231" mass="25560">MENSSSDVDKSIAFISNKQFSFPVLHHVFNKSANVFTNPDGIQALDDPGVFMDSLGTAFGLISRETWSKISVLEQHRAGRHGSHYRSVQAMVAYELGRGLVDFGRSQPRPAARLPSGCRTLLRLHRALKWLELFLHKLGGGEGGEGSREASQMCAEAYQAALAPFHSWWVRQAASLAFLAMPSRQELLRNICANEGPRQARGVLRHTVRSIARVYNATQVVYAGRGMLDLP</sequence>
<keyword evidence="3" id="KW-1185">Reference proteome</keyword>
<reference evidence="2" key="2">
    <citation type="submission" date="2025-08" db="UniProtKB">
        <authorList>
            <consortium name="Ensembl"/>
        </authorList>
    </citation>
    <scope>IDENTIFICATION</scope>
</reference>
<protein>
    <recommendedName>
        <fullName evidence="1">Glycolipid transfer protein domain-containing protein</fullName>
    </recommendedName>
</protein>
<dbReference type="AlphaFoldDB" id="H9GFU7"/>
<evidence type="ECO:0000313" key="2">
    <source>
        <dbReference type="Ensembl" id="ENSACAP00000009765.3"/>
    </source>
</evidence>
<dbReference type="GO" id="GO:1902388">
    <property type="term" value="F:ceramide 1-phosphate transfer activity"/>
    <property type="evidence" value="ECO:0000318"/>
    <property type="project" value="GO_Central"/>
</dbReference>
<dbReference type="PANTHER" id="PTHR10219">
    <property type="entry name" value="GLYCOLIPID TRANSFER PROTEIN-RELATED"/>
    <property type="match status" value="1"/>
</dbReference>
<reference evidence="2" key="1">
    <citation type="submission" date="2009-12" db="EMBL/GenBank/DDBJ databases">
        <title>The Genome Sequence of Anolis carolinensis (Green Anole Lizard).</title>
        <authorList>
            <consortium name="The Genome Sequencing Platform"/>
            <person name="Di Palma F."/>
            <person name="Alfoldi J."/>
            <person name="Heiman D."/>
            <person name="Young S."/>
            <person name="Grabherr M."/>
            <person name="Johnson J."/>
            <person name="Lander E.S."/>
            <person name="Lindblad-Toh K."/>
        </authorList>
    </citation>
    <scope>NUCLEOTIDE SEQUENCE [LARGE SCALE GENOMIC DNA]</scope>
    <source>
        <strain evidence="2">JBL SC #1</strain>
    </source>
</reference>
<reference evidence="2" key="3">
    <citation type="submission" date="2025-09" db="UniProtKB">
        <authorList>
            <consortium name="Ensembl"/>
        </authorList>
    </citation>
    <scope>IDENTIFICATION</scope>
</reference>
<dbReference type="Ensembl" id="ENSACAT00000009964.3">
    <property type="protein sequence ID" value="ENSACAP00000009765.3"/>
    <property type="gene ID" value="ENSACAG00000009973.3"/>
</dbReference>
<dbReference type="Pfam" id="PF08718">
    <property type="entry name" value="GLTP"/>
    <property type="match status" value="1"/>
</dbReference>
<dbReference type="GO" id="GO:0035627">
    <property type="term" value="P:ceramide transport"/>
    <property type="evidence" value="ECO:0000318"/>
    <property type="project" value="GO_Central"/>
</dbReference>